<dbReference type="EMBL" id="JAATOP010000007">
    <property type="protein sequence ID" value="NIY73080.1"/>
    <property type="molecule type" value="Genomic_DNA"/>
</dbReference>
<dbReference type="PROSITE" id="PS51186">
    <property type="entry name" value="GNAT"/>
    <property type="match status" value="1"/>
</dbReference>
<accession>A0ABX0VZ90</accession>
<keyword evidence="2" id="KW-0012">Acyltransferase</keyword>
<dbReference type="Pfam" id="PF00583">
    <property type="entry name" value="Acetyltransf_1"/>
    <property type="match status" value="1"/>
</dbReference>
<evidence type="ECO:0000256" key="1">
    <source>
        <dbReference type="ARBA" id="ARBA00022679"/>
    </source>
</evidence>
<dbReference type="PANTHER" id="PTHR43877">
    <property type="entry name" value="AMINOALKYLPHOSPHONATE N-ACETYLTRANSFERASE-RELATED-RELATED"/>
    <property type="match status" value="1"/>
</dbReference>
<dbReference type="InterPro" id="IPR050832">
    <property type="entry name" value="Bact_Acetyltransf"/>
</dbReference>
<proteinExistence type="predicted"/>
<dbReference type="PANTHER" id="PTHR43877:SF1">
    <property type="entry name" value="ACETYLTRANSFERASE"/>
    <property type="match status" value="1"/>
</dbReference>
<name>A0ABX0VZ90_9RHOB</name>
<keyword evidence="1" id="KW-0808">Transferase</keyword>
<gene>
    <name evidence="4" type="ORF">HCZ30_11625</name>
</gene>
<dbReference type="InterPro" id="IPR016181">
    <property type="entry name" value="Acyl_CoA_acyltransferase"/>
</dbReference>
<organism evidence="4 5">
    <name type="scientific">Marivivens donghaensis</name>
    <dbReference type="NCBI Taxonomy" id="1699413"/>
    <lineage>
        <taxon>Bacteria</taxon>
        <taxon>Pseudomonadati</taxon>
        <taxon>Pseudomonadota</taxon>
        <taxon>Alphaproteobacteria</taxon>
        <taxon>Rhodobacterales</taxon>
        <taxon>Paracoccaceae</taxon>
        <taxon>Marivivens group</taxon>
        <taxon>Marivivens</taxon>
    </lineage>
</organism>
<protein>
    <submittedName>
        <fullName evidence="4">GNAT family N-acetyltransferase</fullName>
    </submittedName>
</protein>
<dbReference type="SUPFAM" id="SSF55729">
    <property type="entry name" value="Acyl-CoA N-acyltransferases (Nat)"/>
    <property type="match status" value="1"/>
</dbReference>
<evidence type="ECO:0000259" key="3">
    <source>
        <dbReference type="PROSITE" id="PS51186"/>
    </source>
</evidence>
<comment type="caution">
    <text evidence="4">The sequence shown here is derived from an EMBL/GenBank/DDBJ whole genome shotgun (WGS) entry which is preliminary data.</text>
</comment>
<dbReference type="InterPro" id="IPR000182">
    <property type="entry name" value="GNAT_dom"/>
</dbReference>
<dbReference type="Proteomes" id="UP000709466">
    <property type="component" value="Unassembled WGS sequence"/>
</dbReference>
<keyword evidence="5" id="KW-1185">Reference proteome</keyword>
<dbReference type="CDD" id="cd04301">
    <property type="entry name" value="NAT_SF"/>
    <property type="match status" value="1"/>
</dbReference>
<evidence type="ECO:0000313" key="5">
    <source>
        <dbReference type="Proteomes" id="UP000709466"/>
    </source>
</evidence>
<dbReference type="Gene3D" id="3.40.630.30">
    <property type="match status" value="1"/>
</dbReference>
<feature type="domain" description="N-acetyltransferase" evidence="3">
    <location>
        <begin position="3"/>
        <end position="149"/>
    </location>
</feature>
<reference evidence="4 5" key="1">
    <citation type="submission" date="2020-03" db="EMBL/GenBank/DDBJ databases">
        <title>Bacterial isolates of synthetic phycosphere.</title>
        <authorList>
            <person name="Fu H."/>
            <person name="Moran M.A."/>
        </authorList>
    </citation>
    <scope>NUCLEOTIDE SEQUENCE [LARGE SCALE GENOMIC DNA]</scope>
    <source>
        <strain evidence="4 5">HF1</strain>
    </source>
</reference>
<dbReference type="RefSeq" id="WP_167638464.1">
    <property type="nucleotide sequence ID" value="NZ_JAATOP010000007.1"/>
</dbReference>
<evidence type="ECO:0000256" key="2">
    <source>
        <dbReference type="ARBA" id="ARBA00023315"/>
    </source>
</evidence>
<sequence>MTTSIRLATTEDKAPLLSLMARAVEEAGHTSDPELHDRAVAPLLESGPYGAVWLVGPQRAPLGYVVVTFSWSVTTAETEGWVQEVYIRPSVRNRGIGTEVLHAVAVALGKGGVGALHVHLPQDQDGLRRFCEKVGFRAQDDILVLTDRL</sequence>
<evidence type="ECO:0000313" key="4">
    <source>
        <dbReference type="EMBL" id="NIY73080.1"/>
    </source>
</evidence>